<name>Q2GC91_NOVAD</name>
<keyword evidence="2" id="KW-1185">Reference proteome</keyword>
<protein>
    <submittedName>
        <fullName evidence="1">Uncharacterized protein</fullName>
    </submittedName>
</protein>
<organism evidence="1 2">
    <name type="scientific">Novosphingobium aromaticivorans (strain ATCC 700278 / DSM 12444 / CCUG 56034 / CIP 105152 / NBRC 16084 / F199)</name>
    <dbReference type="NCBI Taxonomy" id="279238"/>
    <lineage>
        <taxon>Bacteria</taxon>
        <taxon>Pseudomonadati</taxon>
        <taxon>Pseudomonadota</taxon>
        <taxon>Alphaproteobacteria</taxon>
        <taxon>Sphingomonadales</taxon>
        <taxon>Sphingomonadaceae</taxon>
        <taxon>Novosphingobium</taxon>
    </lineage>
</organism>
<dbReference type="Proteomes" id="UP000009134">
    <property type="component" value="Chromosome"/>
</dbReference>
<dbReference type="InterPro" id="IPR010848">
    <property type="entry name" value="DUF1465"/>
</dbReference>
<dbReference type="SMR" id="Q2GC91"/>
<dbReference type="Pfam" id="PF07323">
    <property type="entry name" value="DUF1465"/>
    <property type="match status" value="1"/>
</dbReference>
<evidence type="ECO:0000313" key="2">
    <source>
        <dbReference type="Proteomes" id="UP000009134"/>
    </source>
</evidence>
<dbReference type="eggNOG" id="COG5317">
    <property type="taxonomic scope" value="Bacteria"/>
</dbReference>
<sequence length="179" mass="19782">MAGMPCPDYATVMAFMPSLNPRIVDALHAQALGLADAVRTRFEALRREALDAAGSDCEDLHRVRVSCEALRTTTRVMHCLAWLLNHRAYFAGELSQLQLRRHGRLITNFPASEPEVVASLPDDARTLVHESERLYERIQRLENAWRTQGASSESAIDALRQRLVRAVAGTSDAGTSDAA</sequence>
<proteinExistence type="predicted"/>
<evidence type="ECO:0000313" key="1">
    <source>
        <dbReference type="EMBL" id="ABD24532.1"/>
    </source>
</evidence>
<gene>
    <name evidence="1" type="ordered locus">Saro_0083</name>
</gene>
<dbReference type="EMBL" id="CP000248">
    <property type="protein sequence ID" value="ABD24532.1"/>
    <property type="molecule type" value="Genomic_DNA"/>
</dbReference>
<dbReference type="Gene3D" id="1.10.8.930">
    <property type="entry name" value="Protein of unknown function DUF1465"/>
    <property type="match status" value="1"/>
</dbReference>
<reference evidence="2" key="1">
    <citation type="submission" date="2006-01" db="EMBL/GenBank/DDBJ databases">
        <title>Complete sequence of Novosphingobium aromaticivorans DSM 12444.</title>
        <authorList>
            <consortium name="US DOE Joint Genome Institute"/>
            <person name="Copeland A."/>
            <person name="Lucas S."/>
            <person name="Lapidus A."/>
            <person name="Barry K."/>
            <person name="Detter J.C."/>
            <person name="Glavina T."/>
            <person name="Hammon N."/>
            <person name="Israni S."/>
            <person name="Pitluck S."/>
            <person name="Chain P."/>
            <person name="Malfatti S."/>
            <person name="Shin M."/>
            <person name="Vergez L."/>
            <person name="Schmutz J."/>
            <person name="Larimer F."/>
            <person name="Land M."/>
            <person name="Kyrpides N."/>
            <person name="Ivanova N."/>
            <person name="Fredrickson J."/>
            <person name="Balkwill D."/>
            <person name="Romine M.F."/>
            <person name="Richardson P."/>
        </authorList>
    </citation>
    <scope>NUCLEOTIDE SEQUENCE [LARGE SCALE GENOMIC DNA]</scope>
    <source>
        <strain evidence="2">ATCC 700278 / DSM 12444 / CCUG 56034 / CIP 105152 / NBRC 16084 / F199</strain>
    </source>
</reference>
<dbReference type="KEGG" id="nar:Saro_0083"/>
<dbReference type="HOGENOM" id="CLU_114005_1_0_5"/>
<dbReference type="InterPro" id="IPR038301">
    <property type="entry name" value="AraC-like_sf"/>
</dbReference>
<dbReference type="AlphaFoldDB" id="Q2GC91"/>
<accession>Q2GC91</accession>